<dbReference type="OMA" id="MSTVHAD"/>
<dbReference type="PANTHER" id="PTHR30486:SF6">
    <property type="entry name" value="TYPE IV PILUS RETRACTATION ATPASE PILT"/>
    <property type="match status" value="1"/>
</dbReference>
<dbReference type="KEGG" id="xcf:J172_00071"/>
<sequence>MSQIASFRTKLSLLADYLDDKQVTEIQVNKPGELWLRKKDAYYAEQIEVPGLTYQLLSSLAEVTASFKSLEVDRDSPILSAEIPVNLDDGVPDFERGTYRTEMILPPVVPEGTIAMTIRKQSLVRMSLPKYREQGAFRFVNSDVLDEPYSDARLLDLYRANEWDEFLRGAVLAHKNIVISAGTYCGKTTCLNALVQEIPAHERIVTIEDSREIEPAQPNCVRLSYARHQASGQAAVTPTTLLRSCMRLTPDRVIMGEIRGPEAVEFLNMLNTGHKGSLTTIHTDSPAEMYDRFGELMDGHTSMTREQVIARVKRRIDVVVQWKYTERNGRYISEIIYAGA</sequence>
<evidence type="ECO:0000259" key="3">
    <source>
        <dbReference type="Pfam" id="PF00437"/>
    </source>
</evidence>
<dbReference type="PANTHER" id="PTHR30486">
    <property type="entry name" value="TWITCHING MOTILITY PROTEIN PILT"/>
    <property type="match status" value="1"/>
</dbReference>
<reference evidence="5" key="2">
    <citation type="submission" date="2020-01" db="EMBL/GenBank/DDBJ databases">
        <authorList>
            <person name="Richard D."/>
        </authorList>
    </citation>
    <scope>NUCLEOTIDE SEQUENCE</scope>
    <source>
        <strain evidence="5">JP541</strain>
    </source>
</reference>
<dbReference type="Proteomes" id="UP000052230">
    <property type="component" value="Unassembled WGS sequence"/>
</dbReference>
<keyword evidence="2" id="KW-0547">Nucleotide-binding</keyword>
<dbReference type="Proteomes" id="UP000653002">
    <property type="component" value="Unassembled WGS sequence"/>
</dbReference>
<organism evidence="4 6">
    <name type="scientific">Xanthomonas citri pv. citri</name>
    <dbReference type="NCBI Taxonomy" id="611301"/>
    <lineage>
        <taxon>Bacteria</taxon>
        <taxon>Pseudomonadati</taxon>
        <taxon>Pseudomonadota</taxon>
        <taxon>Gammaproteobacteria</taxon>
        <taxon>Lysobacterales</taxon>
        <taxon>Lysobacteraceae</taxon>
        <taxon>Xanthomonas</taxon>
    </lineage>
</organism>
<accession>A0A0U2RBW2</accession>
<dbReference type="InterPro" id="IPR027417">
    <property type="entry name" value="P-loop_NTPase"/>
</dbReference>
<dbReference type="Pfam" id="PF00437">
    <property type="entry name" value="T2SSE"/>
    <property type="match status" value="1"/>
</dbReference>
<dbReference type="RefSeq" id="WP_011052983.1">
    <property type="nucleotide sequence ID" value="NZ_CAVLHM010000030.1"/>
</dbReference>
<dbReference type="AlphaFoldDB" id="A0A0U2RBW2"/>
<evidence type="ECO:0000256" key="1">
    <source>
        <dbReference type="ARBA" id="ARBA00006611"/>
    </source>
</evidence>
<dbReference type="GO" id="GO:0044097">
    <property type="term" value="P:secretion by the type IV secretion system"/>
    <property type="evidence" value="ECO:0007669"/>
    <property type="project" value="InterPro"/>
</dbReference>
<keyword evidence="2" id="KW-0067">ATP-binding</keyword>
<dbReference type="KEGG" id="xcw:J162_00078"/>
<comment type="function">
    <text evidence="2">Part of the Type IV secretion system.</text>
</comment>
<reference evidence="4 6" key="1">
    <citation type="submission" date="2014-09" db="EMBL/GenBank/DDBJ databases">
        <authorList>
            <person name="Regsiter A."/>
        </authorList>
    </citation>
    <scope>NUCLEOTIDE SEQUENCE [LARGE SCALE GENOMIC DNA]</scope>
</reference>
<protein>
    <recommendedName>
        <fullName evidence="2">Type IV secretion system protein</fullName>
    </recommendedName>
</protein>
<dbReference type="InterPro" id="IPR001482">
    <property type="entry name" value="T2SS/T4SS_dom"/>
</dbReference>
<comment type="similarity">
    <text evidence="1 2">Belongs to the GSP E family.</text>
</comment>
<gene>
    <name evidence="4" type="primary">virB</name>
    <name evidence="5" type="synonym">virB11</name>
    <name evidence="5" type="ORF">GUH15_10215</name>
    <name evidence="4" type="ORF">XAC3562_1730008</name>
</gene>
<dbReference type="KEGG" id="xcn:J169_00075"/>
<proteinExistence type="inferred from homology"/>
<dbReference type="GO" id="GO:0005524">
    <property type="term" value="F:ATP binding"/>
    <property type="evidence" value="ECO:0007669"/>
    <property type="project" value="UniProtKB-UniRule"/>
</dbReference>
<evidence type="ECO:0000313" key="6">
    <source>
        <dbReference type="Proteomes" id="UP000052230"/>
    </source>
</evidence>
<evidence type="ECO:0000256" key="2">
    <source>
        <dbReference type="RuleBase" id="RU366071"/>
    </source>
</evidence>
<dbReference type="InterPro" id="IPR050921">
    <property type="entry name" value="T4SS_GSP_E_ATPase"/>
</dbReference>
<evidence type="ECO:0000313" key="4">
    <source>
        <dbReference type="EMBL" id="CEG15102.1"/>
    </source>
</evidence>
<dbReference type="KEGG" id="xcm:J164_00078"/>
<dbReference type="SUPFAM" id="SSF52540">
    <property type="entry name" value="P-loop containing nucleoside triphosphate hydrolases"/>
    <property type="match status" value="1"/>
</dbReference>
<name>A0A0U2RBW2_XANCI</name>
<dbReference type="NCBIfam" id="TIGR02788">
    <property type="entry name" value="VirB11"/>
    <property type="match status" value="1"/>
</dbReference>
<dbReference type="CDD" id="cd01130">
    <property type="entry name" value="VirB11-like_ATPase"/>
    <property type="match status" value="1"/>
</dbReference>
<dbReference type="GO" id="GO:0016887">
    <property type="term" value="F:ATP hydrolysis activity"/>
    <property type="evidence" value="ECO:0007669"/>
    <property type="project" value="InterPro"/>
</dbReference>
<evidence type="ECO:0000313" key="5">
    <source>
        <dbReference type="EMBL" id="MBD4336421.1"/>
    </source>
</evidence>
<dbReference type="GeneID" id="66909189"/>
<dbReference type="KEGG" id="xcu:J159_00079"/>
<dbReference type="Gene3D" id="3.40.50.300">
    <property type="entry name" value="P-loop containing nucleotide triphosphate hydrolases"/>
    <property type="match status" value="1"/>
</dbReference>
<dbReference type="KEGG" id="xcr:J163_00078"/>
<keyword evidence="6" id="KW-1185">Reference proteome</keyword>
<comment type="caution">
    <text evidence="4">The sequence shown here is derived from an EMBL/GenBank/DDBJ whole genome shotgun (WGS) entry which is preliminary data.</text>
</comment>
<feature type="domain" description="Bacterial type II secretion system protein E" evidence="3">
    <location>
        <begin position="159"/>
        <end position="296"/>
    </location>
</feature>
<dbReference type="Gene3D" id="3.30.450.90">
    <property type="match status" value="1"/>
</dbReference>
<dbReference type="GO" id="GO:0043684">
    <property type="term" value="C:type IV secretion system complex"/>
    <property type="evidence" value="ECO:0007669"/>
    <property type="project" value="UniProtKB-UniRule"/>
</dbReference>
<dbReference type="InterPro" id="IPR014155">
    <property type="entry name" value="VirB11"/>
</dbReference>
<dbReference type="EMBL" id="CCXZ01000083">
    <property type="protein sequence ID" value="CEG15102.1"/>
    <property type="molecule type" value="Genomic_DNA"/>
</dbReference>
<dbReference type="EMBL" id="JAABFR010000753">
    <property type="protein sequence ID" value="MBD4336421.1"/>
    <property type="molecule type" value="Genomic_DNA"/>
</dbReference>